<dbReference type="EC" id="6.3.5.2" evidence="2"/>
<dbReference type="Gene3D" id="3.40.50.880">
    <property type="match status" value="1"/>
</dbReference>
<dbReference type="SUPFAM" id="SSF52317">
    <property type="entry name" value="Class I glutamine amidotransferase-like"/>
    <property type="match status" value="1"/>
</dbReference>
<keyword evidence="2" id="KW-0436">Ligase</keyword>
<organism evidence="2 3">
    <name type="scientific">Novosphingobium chloroacetimidivorans</name>
    <dbReference type="NCBI Taxonomy" id="1428314"/>
    <lineage>
        <taxon>Bacteria</taxon>
        <taxon>Pseudomonadati</taxon>
        <taxon>Pseudomonadota</taxon>
        <taxon>Alphaproteobacteria</taxon>
        <taxon>Sphingomonadales</taxon>
        <taxon>Sphingomonadaceae</taxon>
        <taxon>Novosphingobium</taxon>
    </lineage>
</organism>
<evidence type="ECO:0000313" key="3">
    <source>
        <dbReference type="Proteomes" id="UP000555448"/>
    </source>
</evidence>
<sequence length="234" mass="25802">MTHKTALIIRHVPYEGVAAYREPIESAGYRVDRIDVSDPVFASLDLTRHDLVIMMGGPMGVYEQDNYPWIATQIERLAERLAADRPTLGVCLGAQMMAAAMGAEVYPGPAKEVGFHPIRVHDHALASPLRHLVGVPVLHWHGDTFTLPEGVELLASSHVYKHQAFRRGPNILALQFHAEMGLDPRFNDWIEQWPESVIEAGHDEASMRAAHDRLGPAAVAAGQAMIAEWLKGLA</sequence>
<dbReference type="PANTHER" id="PTHR42695:SF5">
    <property type="entry name" value="GLUTAMINE AMIDOTRANSFERASE YLR126C-RELATED"/>
    <property type="match status" value="1"/>
</dbReference>
<comment type="caution">
    <text evidence="2">The sequence shown here is derived from an EMBL/GenBank/DDBJ whole genome shotgun (WGS) entry which is preliminary data.</text>
</comment>
<dbReference type="InterPro" id="IPR017926">
    <property type="entry name" value="GATASE"/>
</dbReference>
<dbReference type="EMBL" id="JACHLR010000008">
    <property type="protein sequence ID" value="MBB4858923.1"/>
    <property type="molecule type" value="Genomic_DNA"/>
</dbReference>
<dbReference type="RefSeq" id="WP_184245047.1">
    <property type="nucleotide sequence ID" value="NZ_JACHLR010000008.1"/>
</dbReference>
<feature type="domain" description="Glutamine amidotransferase" evidence="1">
    <location>
        <begin position="26"/>
        <end position="190"/>
    </location>
</feature>
<dbReference type="Proteomes" id="UP000555448">
    <property type="component" value="Unassembled WGS sequence"/>
</dbReference>
<dbReference type="InterPro" id="IPR044992">
    <property type="entry name" value="ChyE-like"/>
</dbReference>
<gene>
    <name evidence="2" type="ORF">HNO88_002249</name>
</gene>
<name>A0A7W7NVW5_9SPHN</name>
<reference evidence="2 3" key="1">
    <citation type="submission" date="2020-08" db="EMBL/GenBank/DDBJ databases">
        <title>Functional genomics of gut bacteria from endangered species of beetles.</title>
        <authorList>
            <person name="Carlos-Shanley C."/>
        </authorList>
    </citation>
    <scope>NUCLEOTIDE SEQUENCE [LARGE SCALE GENOMIC DNA]</scope>
    <source>
        <strain evidence="2 3">S00245</strain>
    </source>
</reference>
<dbReference type="PANTHER" id="PTHR42695">
    <property type="entry name" value="GLUTAMINE AMIDOTRANSFERASE YLR126C-RELATED"/>
    <property type="match status" value="1"/>
</dbReference>
<keyword evidence="3" id="KW-1185">Reference proteome</keyword>
<protein>
    <submittedName>
        <fullName evidence="2">GMP synthase (Glutamine-hydrolyzing)</fullName>
        <ecNumber evidence="2">6.3.5.2</ecNumber>
    </submittedName>
</protein>
<dbReference type="GO" id="GO:0005829">
    <property type="term" value="C:cytosol"/>
    <property type="evidence" value="ECO:0007669"/>
    <property type="project" value="TreeGrafter"/>
</dbReference>
<dbReference type="PROSITE" id="PS51273">
    <property type="entry name" value="GATASE_TYPE_1"/>
    <property type="match status" value="1"/>
</dbReference>
<dbReference type="AlphaFoldDB" id="A0A7W7NVW5"/>
<accession>A0A7W7NVW5</accession>
<dbReference type="InterPro" id="IPR029062">
    <property type="entry name" value="Class_I_gatase-like"/>
</dbReference>
<proteinExistence type="predicted"/>
<dbReference type="CDD" id="cd01741">
    <property type="entry name" value="GATase1_1"/>
    <property type="match status" value="1"/>
</dbReference>
<dbReference type="Pfam" id="PF00117">
    <property type="entry name" value="GATase"/>
    <property type="match status" value="1"/>
</dbReference>
<evidence type="ECO:0000259" key="1">
    <source>
        <dbReference type="Pfam" id="PF00117"/>
    </source>
</evidence>
<dbReference type="GO" id="GO:0003922">
    <property type="term" value="F:GMP synthase (glutamine-hydrolyzing) activity"/>
    <property type="evidence" value="ECO:0007669"/>
    <property type="project" value="UniProtKB-EC"/>
</dbReference>
<dbReference type="NCBIfam" id="NF005458">
    <property type="entry name" value="PRK07053.1"/>
    <property type="match status" value="1"/>
</dbReference>
<evidence type="ECO:0000313" key="2">
    <source>
        <dbReference type="EMBL" id="MBB4858923.1"/>
    </source>
</evidence>